<evidence type="ECO:0000256" key="4">
    <source>
        <dbReference type="ARBA" id="ARBA00023004"/>
    </source>
</evidence>
<dbReference type="RefSeq" id="WP_109331369.1">
    <property type="nucleotide sequence ID" value="NZ_CP021354.1"/>
</dbReference>
<comment type="similarity">
    <text evidence="5">Belongs to the 2-oxoadipate dioxygenase/decarboxylase family.</text>
</comment>
<comment type="cofactor">
    <cofactor evidence="1">
        <name>Fe(2+)</name>
        <dbReference type="ChEBI" id="CHEBI:29033"/>
    </cofactor>
</comment>
<evidence type="ECO:0000256" key="3">
    <source>
        <dbReference type="ARBA" id="ARBA00023002"/>
    </source>
</evidence>
<dbReference type="EMBL" id="CP021354">
    <property type="protein sequence ID" value="AWK73403.1"/>
    <property type="molecule type" value="Genomic_DNA"/>
</dbReference>
<keyword evidence="4" id="KW-0408">Iron</keyword>
<keyword evidence="2" id="KW-0223">Dioxygenase</keyword>
<dbReference type="PANTHER" id="PTHR39479">
    <property type="match status" value="1"/>
</dbReference>
<dbReference type="OrthoDB" id="4394119at2"/>
<protein>
    <recommendedName>
        <fullName evidence="6">2-oxoadipate dioxygenase/decarboxylase</fullName>
        <ecNumber evidence="6">1.13.11.93</ecNumber>
    </recommendedName>
    <alternativeName>
        <fullName evidence="7">2-hydroxyglutarate synthase</fullName>
    </alternativeName>
</protein>
<evidence type="ECO:0000256" key="2">
    <source>
        <dbReference type="ARBA" id="ARBA00022964"/>
    </source>
</evidence>
<evidence type="ECO:0000313" key="9">
    <source>
        <dbReference type="Proteomes" id="UP000245711"/>
    </source>
</evidence>
<dbReference type="Proteomes" id="UP000245711">
    <property type="component" value="Chromosome"/>
</dbReference>
<accession>A0A2S2BXU6</accession>
<keyword evidence="3" id="KW-0560">Oxidoreductase</keyword>
<evidence type="ECO:0000256" key="6">
    <source>
        <dbReference type="ARBA" id="ARBA00035023"/>
    </source>
</evidence>
<gene>
    <name evidence="8" type="ORF">CBI38_19375</name>
</gene>
<keyword evidence="9" id="KW-1185">Reference proteome</keyword>
<dbReference type="AlphaFoldDB" id="A0A2S2BXU6"/>
<evidence type="ECO:0000256" key="5">
    <source>
        <dbReference type="ARBA" id="ARBA00035013"/>
    </source>
</evidence>
<dbReference type="InterPro" id="IPR009770">
    <property type="entry name" value="HGLS"/>
</dbReference>
<evidence type="ECO:0000256" key="1">
    <source>
        <dbReference type="ARBA" id="ARBA00001954"/>
    </source>
</evidence>
<dbReference type="Gene3D" id="3.10.180.80">
    <property type="entry name" value="Uncharacterised protein PF07063, DUF1338"/>
    <property type="match status" value="1"/>
</dbReference>
<name>A0A2S2BXU6_9NOCA</name>
<dbReference type="Pfam" id="PF07063">
    <property type="entry name" value="HGLS"/>
    <property type="match status" value="1"/>
</dbReference>
<dbReference type="EC" id="1.13.11.93" evidence="6"/>
<evidence type="ECO:0000313" key="8">
    <source>
        <dbReference type="EMBL" id="AWK73403.1"/>
    </source>
</evidence>
<sequence>MVETWELRARFARALSVMYSREVPIYTTLRQVTGEVNADFAAREPAEAERWGSLDRVTAELHGEIRLGSAAEIRQAAILFAGFGMHPVGFYDLRDAATPLPVVGTAFRPIDSFELNHNPFGIFTSVLTTADHRFFDADLHARLERFLAGRSLFPTELLHLAALAAEEEGLTAPSAERFVSLAATVLARTELPVDKGWYSELEAVSPVAAVVGASAGTHIHALRPRVLDVDELSRRMRALGFTMVDGIQEPPKWDGPAVLLRQTSFRAMSEPHQFISSGGTVVGESFAGAEARGLALTPPGRELYDRLAAADADAAEWERRFPRTEAELDSRGMAYFTYRREGGRHIAEPIVYEDFLPAPTDDACTRAEVDCGARYHLPWLAETLGRAVHDPYALYQEQQDRSRERTAS</sequence>
<proteinExistence type="inferred from homology"/>
<dbReference type="KEGG" id="roz:CBI38_19375"/>
<evidence type="ECO:0000256" key="7">
    <source>
        <dbReference type="ARBA" id="ARBA00035045"/>
    </source>
</evidence>
<dbReference type="GO" id="GO:0051213">
    <property type="term" value="F:dioxygenase activity"/>
    <property type="evidence" value="ECO:0007669"/>
    <property type="project" value="UniProtKB-KW"/>
</dbReference>
<dbReference type="SMART" id="SM01150">
    <property type="entry name" value="DUF1338"/>
    <property type="match status" value="1"/>
</dbReference>
<reference evidence="8 9" key="1">
    <citation type="submission" date="2017-05" db="EMBL/GenBank/DDBJ databases">
        <title>Isolation of Rhodococcus sp. S2-17 biodegrading of BP-3.</title>
        <authorList>
            <person name="Lee Y."/>
            <person name="Kim K.H."/>
            <person name="Chun B.H."/>
            <person name="Jung H.S."/>
            <person name="Jeon C.O."/>
        </authorList>
    </citation>
    <scope>NUCLEOTIDE SEQUENCE [LARGE SCALE GENOMIC DNA]</scope>
    <source>
        <strain evidence="8 9">S2-17</strain>
    </source>
</reference>
<dbReference type="PANTHER" id="PTHR39479:SF2">
    <property type="entry name" value="2-OXOADIPATE DIOXYGENASE_DECARBOXYLASE"/>
    <property type="match status" value="1"/>
</dbReference>
<organism evidence="8 9">
    <name type="scientific">Rhodococcus oxybenzonivorans</name>
    <dbReference type="NCBI Taxonomy" id="1990687"/>
    <lineage>
        <taxon>Bacteria</taxon>
        <taxon>Bacillati</taxon>
        <taxon>Actinomycetota</taxon>
        <taxon>Actinomycetes</taxon>
        <taxon>Mycobacteriales</taxon>
        <taxon>Nocardiaceae</taxon>
        <taxon>Rhodococcus</taxon>
    </lineage>
</organism>